<dbReference type="EMBL" id="UINC01007891">
    <property type="protein sequence ID" value="SVA35565.1"/>
    <property type="molecule type" value="Genomic_DNA"/>
</dbReference>
<dbReference type="AlphaFoldDB" id="A0A381V5C4"/>
<name>A0A381V5C4_9ZZZZ</name>
<organism evidence="2">
    <name type="scientific">marine metagenome</name>
    <dbReference type="NCBI Taxonomy" id="408172"/>
    <lineage>
        <taxon>unclassified sequences</taxon>
        <taxon>metagenomes</taxon>
        <taxon>ecological metagenomes</taxon>
    </lineage>
</organism>
<accession>A0A381V5C4</accession>
<dbReference type="SUPFAM" id="SSF55729">
    <property type="entry name" value="Acyl-CoA N-acyltransferases (Nat)"/>
    <property type="match status" value="1"/>
</dbReference>
<reference evidence="2" key="1">
    <citation type="submission" date="2018-05" db="EMBL/GenBank/DDBJ databases">
        <authorList>
            <person name="Lanie J.A."/>
            <person name="Ng W.-L."/>
            <person name="Kazmierczak K.M."/>
            <person name="Andrzejewski T.M."/>
            <person name="Davidsen T.M."/>
            <person name="Wayne K.J."/>
            <person name="Tettelin H."/>
            <person name="Glass J.I."/>
            <person name="Rusch D."/>
            <person name="Podicherti R."/>
            <person name="Tsui H.-C.T."/>
            <person name="Winkler M.E."/>
        </authorList>
    </citation>
    <scope>NUCLEOTIDE SEQUENCE</scope>
</reference>
<dbReference type="Pfam" id="PF13480">
    <property type="entry name" value="Acetyltransf_6"/>
    <property type="match status" value="1"/>
</dbReference>
<gene>
    <name evidence="2" type="ORF">METZ01_LOCUS88419</name>
</gene>
<protein>
    <recommendedName>
        <fullName evidence="1">BioF2-like acetyltransferase domain-containing protein</fullName>
    </recommendedName>
</protein>
<sequence>MFSLSLYNSSLKSQWDNFINESKNGTFLFNRNFIEYHKNRFKDYSILFYKQDKLIAVLPANKLDDKIYSHQGLTYGGLILSKQIKFSDVTEVFNLLLSHLHETNYSTLIIKEIPEIYKSLPSGEVNYLLHRMKAKLIRRDVLSVIKLGNNSFSRDRIQGNKRGKKNKLTIKETSSFEEFWNTLLIPNLKNKHNVAPVHSLEEITILNEFFPKKIRQFNVYSDDKIVAGTTIFETKTTAHVQYISANEEKNKLGSLDYLFTYLIEEVFNKKDYFDFGISNENNGEFVNQGLLYWKEGFGARSITQDFYEIHTKNYTGLRDLMI</sequence>
<dbReference type="InterPro" id="IPR016181">
    <property type="entry name" value="Acyl_CoA_acyltransferase"/>
</dbReference>
<proteinExistence type="predicted"/>
<evidence type="ECO:0000259" key="1">
    <source>
        <dbReference type="Pfam" id="PF13480"/>
    </source>
</evidence>
<dbReference type="InterPro" id="IPR038740">
    <property type="entry name" value="BioF2-like_GNAT_dom"/>
</dbReference>
<evidence type="ECO:0000313" key="2">
    <source>
        <dbReference type="EMBL" id="SVA35565.1"/>
    </source>
</evidence>
<dbReference type="Gene3D" id="3.40.630.30">
    <property type="match status" value="1"/>
</dbReference>
<feature type="domain" description="BioF2-like acetyltransferase" evidence="1">
    <location>
        <begin position="213"/>
        <end position="280"/>
    </location>
</feature>